<comment type="subcellular location">
    <subcellularLocation>
        <location evidence="1">Cell membrane</location>
        <topology evidence="1">Multi-pass membrane protein</topology>
    </subcellularLocation>
</comment>
<evidence type="ECO:0000259" key="9">
    <source>
        <dbReference type="Pfam" id="PF20730"/>
    </source>
</evidence>
<dbReference type="InterPro" id="IPR048454">
    <property type="entry name" value="YetF_N"/>
</dbReference>
<comment type="similarity">
    <text evidence="2">Belongs to the UPF0702 family.</text>
</comment>
<proteinExistence type="inferred from homology"/>
<sequence length="250" mass="28152">MILDEGEEMSEGLVVIVRSLIGFFSLLIFARIIGKSQISQLTFFDYVLGITIGSMAASLATDLSSRAWPHWVALITWAALGYVMEKITIKWRYAAKFLEGEPVIVVMSGKIMDDALRKNNYRISELMGLLRNKGIFDVSQVDFAILEPNGQLSVLQKPENLPLTPKDMNIKASSSGISSELIYDGMIVEQNLRQFKKDKKWLQKELQKQGIKDVSEVFFASLNPAGSLYIDLYKDRLQNPVDIGDYKGPY</sequence>
<evidence type="ECO:0000256" key="5">
    <source>
        <dbReference type="ARBA" id="ARBA00022989"/>
    </source>
</evidence>
<feature type="transmembrane region" description="Helical" evidence="7">
    <location>
        <begin position="67"/>
        <end position="84"/>
    </location>
</feature>
<feature type="domain" description="YetF-like N-terminal transmembrane" evidence="9">
    <location>
        <begin position="15"/>
        <end position="86"/>
    </location>
</feature>
<keyword evidence="3" id="KW-1003">Cell membrane</keyword>
<dbReference type="Pfam" id="PF04239">
    <property type="entry name" value="DUF421"/>
    <property type="match status" value="1"/>
</dbReference>
<gene>
    <name evidence="10" type="ORF">DPCES_1709</name>
</gene>
<dbReference type="GO" id="GO:0005886">
    <property type="term" value="C:plasma membrane"/>
    <property type="evidence" value="ECO:0007669"/>
    <property type="project" value="UniProtKB-SubCell"/>
</dbReference>
<dbReference type="Pfam" id="PF20730">
    <property type="entry name" value="YetF_N"/>
    <property type="match status" value="1"/>
</dbReference>
<dbReference type="PATRIC" id="fig|49338.4.peg.1834"/>
<dbReference type="InterPro" id="IPR023090">
    <property type="entry name" value="UPF0702_alpha/beta_dom_sf"/>
</dbReference>
<evidence type="ECO:0000256" key="7">
    <source>
        <dbReference type="SAM" id="Phobius"/>
    </source>
</evidence>
<keyword evidence="5 7" id="KW-1133">Transmembrane helix</keyword>
<name>A0A098B155_DESHA</name>
<keyword evidence="4 7" id="KW-0812">Transmembrane</keyword>
<evidence type="ECO:0000259" key="8">
    <source>
        <dbReference type="Pfam" id="PF04239"/>
    </source>
</evidence>
<reference evidence="10" key="1">
    <citation type="submission" date="2014-07" db="EMBL/GenBank/DDBJ databases">
        <authorList>
            <person name="Hornung V.Bastian."/>
        </authorList>
    </citation>
    <scope>NUCLEOTIDE SEQUENCE</scope>
    <source>
        <strain evidence="10">PCE-S</strain>
    </source>
</reference>
<protein>
    <submittedName>
        <fullName evidence="10">UPF0702 transmembrane protein YdfS</fullName>
    </submittedName>
</protein>
<evidence type="ECO:0000256" key="3">
    <source>
        <dbReference type="ARBA" id="ARBA00022475"/>
    </source>
</evidence>
<accession>A0A098B155</accession>
<evidence type="ECO:0000256" key="4">
    <source>
        <dbReference type="ARBA" id="ARBA00022692"/>
    </source>
</evidence>
<dbReference type="Gene3D" id="3.30.240.20">
    <property type="entry name" value="bsu07140 like domains"/>
    <property type="match status" value="2"/>
</dbReference>
<evidence type="ECO:0000256" key="2">
    <source>
        <dbReference type="ARBA" id="ARBA00006448"/>
    </source>
</evidence>
<feature type="transmembrane region" description="Helical" evidence="7">
    <location>
        <begin position="41"/>
        <end position="61"/>
    </location>
</feature>
<feature type="domain" description="YetF C-terminal" evidence="8">
    <location>
        <begin position="90"/>
        <end position="222"/>
    </location>
</feature>
<evidence type="ECO:0000313" key="10">
    <source>
        <dbReference type="EMBL" id="CDX01596.1"/>
    </source>
</evidence>
<dbReference type="EMBL" id="LK996017">
    <property type="protein sequence ID" value="CDX01596.1"/>
    <property type="molecule type" value="Genomic_DNA"/>
</dbReference>
<evidence type="ECO:0000256" key="6">
    <source>
        <dbReference type="ARBA" id="ARBA00023136"/>
    </source>
</evidence>
<evidence type="ECO:0000256" key="1">
    <source>
        <dbReference type="ARBA" id="ARBA00004651"/>
    </source>
</evidence>
<dbReference type="AlphaFoldDB" id="A0A098B155"/>
<feature type="transmembrane region" description="Helical" evidence="7">
    <location>
        <begin position="12"/>
        <end position="34"/>
    </location>
</feature>
<dbReference type="PANTHER" id="PTHR34582">
    <property type="entry name" value="UPF0702 TRANSMEMBRANE PROTEIN YCAP"/>
    <property type="match status" value="1"/>
</dbReference>
<organism evidence="10">
    <name type="scientific">Desulfitobacterium hafniense</name>
    <name type="common">Desulfitobacterium frappieri</name>
    <dbReference type="NCBI Taxonomy" id="49338"/>
    <lineage>
        <taxon>Bacteria</taxon>
        <taxon>Bacillati</taxon>
        <taxon>Bacillota</taxon>
        <taxon>Clostridia</taxon>
        <taxon>Eubacteriales</taxon>
        <taxon>Desulfitobacteriaceae</taxon>
        <taxon>Desulfitobacterium</taxon>
    </lineage>
</organism>
<dbReference type="InterPro" id="IPR007353">
    <property type="entry name" value="DUF421"/>
</dbReference>
<dbReference type="PANTHER" id="PTHR34582:SF7">
    <property type="entry name" value="UPF0702 TRANSMEMBRANE PROTEIN YDFS"/>
    <property type="match status" value="1"/>
</dbReference>
<keyword evidence="6 7" id="KW-0472">Membrane</keyword>